<feature type="region of interest" description="Disordered" evidence="5">
    <location>
        <begin position="1"/>
        <end position="27"/>
    </location>
</feature>
<evidence type="ECO:0000256" key="5">
    <source>
        <dbReference type="SAM" id="MobiDB-lite"/>
    </source>
</evidence>
<keyword evidence="2 4" id="KW-0238">DNA-binding</keyword>
<evidence type="ECO:0000313" key="8">
    <source>
        <dbReference type="Proteomes" id="UP000517916"/>
    </source>
</evidence>
<feature type="DNA-binding region" description="H-T-H motif" evidence="4">
    <location>
        <begin position="50"/>
        <end position="69"/>
    </location>
</feature>
<evidence type="ECO:0000259" key="6">
    <source>
        <dbReference type="PROSITE" id="PS50977"/>
    </source>
</evidence>
<gene>
    <name evidence="7" type="ORF">BC739_007412</name>
</gene>
<dbReference type="PROSITE" id="PS50977">
    <property type="entry name" value="HTH_TETR_2"/>
    <property type="match status" value="1"/>
</dbReference>
<sequence>MSEPASESPRQRGVTTSAAQRPMRADARRNAERLLGSAHEAFGERGVHTSLEDVARRAGVGIGTLYRHFPTREALLEALLGQRMLDLGALAERLLATEPPARALAEWLRAVVQHSMTYHGVAASLMVGMLDETSELGVSCAVMRRAGAEVLAAARRAGVVRPDAEAVDLLVLANGIAWAAENSSCGQPRIDRLVSILLTGLLVA</sequence>
<evidence type="ECO:0000256" key="2">
    <source>
        <dbReference type="ARBA" id="ARBA00023125"/>
    </source>
</evidence>
<dbReference type="Pfam" id="PF21597">
    <property type="entry name" value="TetR_C_43"/>
    <property type="match status" value="1"/>
</dbReference>
<dbReference type="InterPro" id="IPR036271">
    <property type="entry name" value="Tet_transcr_reg_TetR-rel_C_sf"/>
</dbReference>
<accession>A0ABR6BTE9</accession>
<comment type="caution">
    <text evidence="7">The sequence shown here is derived from an EMBL/GenBank/DDBJ whole genome shotgun (WGS) entry which is preliminary data.</text>
</comment>
<dbReference type="RefSeq" id="WP_318296815.1">
    <property type="nucleotide sequence ID" value="NZ_BAAABQ010000019.1"/>
</dbReference>
<keyword evidence="8" id="KW-1185">Reference proteome</keyword>
<keyword evidence="1" id="KW-0805">Transcription regulation</keyword>
<dbReference type="SUPFAM" id="SSF48498">
    <property type="entry name" value="Tetracyclin repressor-like, C-terminal domain"/>
    <property type="match status" value="1"/>
</dbReference>
<dbReference type="Proteomes" id="UP000517916">
    <property type="component" value="Unassembled WGS sequence"/>
</dbReference>
<dbReference type="PANTHER" id="PTHR30055">
    <property type="entry name" value="HTH-TYPE TRANSCRIPTIONAL REGULATOR RUTR"/>
    <property type="match status" value="1"/>
</dbReference>
<dbReference type="PRINTS" id="PR00455">
    <property type="entry name" value="HTHTETR"/>
</dbReference>
<dbReference type="SUPFAM" id="SSF46689">
    <property type="entry name" value="Homeodomain-like"/>
    <property type="match status" value="1"/>
</dbReference>
<evidence type="ECO:0000313" key="7">
    <source>
        <dbReference type="EMBL" id="MBA8930179.1"/>
    </source>
</evidence>
<dbReference type="EMBL" id="JACJID010000006">
    <property type="protein sequence ID" value="MBA8930179.1"/>
    <property type="molecule type" value="Genomic_DNA"/>
</dbReference>
<reference evidence="7 8" key="1">
    <citation type="submission" date="2020-08" db="EMBL/GenBank/DDBJ databases">
        <title>Genomic Encyclopedia of Archaeal and Bacterial Type Strains, Phase II (KMG-II): from individual species to whole genera.</title>
        <authorList>
            <person name="Goeker M."/>
        </authorList>
    </citation>
    <scope>NUCLEOTIDE SEQUENCE [LARGE SCALE GENOMIC DNA]</scope>
    <source>
        <strain evidence="7 8">DSM 43850</strain>
    </source>
</reference>
<protein>
    <submittedName>
        <fullName evidence="7">AcrR family transcriptional regulator</fullName>
    </submittedName>
</protein>
<dbReference type="Pfam" id="PF00440">
    <property type="entry name" value="TetR_N"/>
    <property type="match status" value="1"/>
</dbReference>
<name>A0ABR6BTE9_9PSEU</name>
<dbReference type="Gene3D" id="1.10.357.10">
    <property type="entry name" value="Tetracycline Repressor, domain 2"/>
    <property type="match status" value="1"/>
</dbReference>
<proteinExistence type="predicted"/>
<evidence type="ECO:0000256" key="1">
    <source>
        <dbReference type="ARBA" id="ARBA00023015"/>
    </source>
</evidence>
<evidence type="ECO:0000256" key="3">
    <source>
        <dbReference type="ARBA" id="ARBA00023163"/>
    </source>
</evidence>
<dbReference type="InterPro" id="IPR049445">
    <property type="entry name" value="TetR_SbtR-like_C"/>
</dbReference>
<feature type="domain" description="HTH tetR-type" evidence="6">
    <location>
        <begin position="28"/>
        <end position="87"/>
    </location>
</feature>
<dbReference type="InterPro" id="IPR009057">
    <property type="entry name" value="Homeodomain-like_sf"/>
</dbReference>
<dbReference type="InterPro" id="IPR001647">
    <property type="entry name" value="HTH_TetR"/>
</dbReference>
<evidence type="ECO:0000256" key="4">
    <source>
        <dbReference type="PROSITE-ProRule" id="PRU00335"/>
    </source>
</evidence>
<organism evidence="7 8">
    <name type="scientific">Kutzneria viridogrisea</name>
    <dbReference type="NCBI Taxonomy" id="47990"/>
    <lineage>
        <taxon>Bacteria</taxon>
        <taxon>Bacillati</taxon>
        <taxon>Actinomycetota</taxon>
        <taxon>Actinomycetes</taxon>
        <taxon>Pseudonocardiales</taxon>
        <taxon>Pseudonocardiaceae</taxon>
        <taxon>Kutzneria</taxon>
    </lineage>
</organism>
<dbReference type="PANTHER" id="PTHR30055:SF234">
    <property type="entry name" value="HTH-TYPE TRANSCRIPTIONAL REGULATOR BETI"/>
    <property type="match status" value="1"/>
</dbReference>
<dbReference type="InterPro" id="IPR050109">
    <property type="entry name" value="HTH-type_TetR-like_transc_reg"/>
</dbReference>
<keyword evidence="3" id="KW-0804">Transcription</keyword>